<name>A0A9P5NCI9_GYMJU</name>
<gene>
    <name evidence="1" type="ORF">CPB84DRAFT_1751000</name>
</gene>
<proteinExistence type="predicted"/>
<evidence type="ECO:0000313" key="1">
    <source>
        <dbReference type="EMBL" id="KAF8882029.1"/>
    </source>
</evidence>
<dbReference type="EMBL" id="JADNYJ010000126">
    <property type="protein sequence ID" value="KAF8882029.1"/>
    <property type="molecule type" value="Genomic_DNA"/>
</dbReference>
<dbReference type="Proteomes" id="UP000724874">
    <property type="component" value="Unassembled WGS sequence"/>
</dbReference>
<comment type="caution">
    <text evidence="1">The sequence shown here is derived from an EMBL/GenBank/DDBJ whole genome shotgun (WGS) entry which is preliminary data.</text>
</comment>
<reference evidence="1" key="1">
    <citation type="submission" date="2020-11" db="EMBL/GenBank/DDBJ databases">
        <authorList>
            <consortium name="DOE Joint Genome Institute"/>
            <person name="Ahrendt S."/>
            <person name="Riley R."/>
            <person name="Andreopoulos W."/>
            <person name="LaButti K."/>
            <person name="Pangilinan J."/>
            <person name="Ruiz-duenas F.J."/>
            <person name="Barrasa J.M."/>
            <person name="Sanchez-Garcia M."/>
            <person name="Camarero S."/>
            <person name="Miyauchi S."/>
            <person name="Serrano A."/>
            <person name="Linde D."/>
            <person name="Babiker R."/>
            <person name="Drula E."/>
            <person name="Ayuso-Fernandez I."/>
            <person name="Pacheco R."/>
            <person name="Padilla G."/>
            <person name="Ferreira P."/>
            <person name="Barriuso J."/>
            <person name="Kellner H."/>
            <person name="Castanera R."/>
            <person name="Alfaro M."/>
            <person name="Ramirez L."/>
            <person name="Pisabarro A.G."/>
            <person name="Kuo A."/>
            <person name="Tritt A."/>
            <person name="Lipzen A."/>
            <person name="He G."/>
            <person name="Yan M."/>
            <person name="Ng V."/>
            <person name="Cullen D."/>
            <person name="Martin F."/>
            <person name="Rosso M.-N."/>
            <person name="Henrissat B."/>
            <person name="Hibbett D."/>
            <person name="Martinez A.T."/>
            <person name="Grigoriev I.V."/>
        </authorList>
    </citation>
    <scope>NUCLEOTIDE SEQUENCE</scope>
    <source>
        <strain evidence="1">AH 44721</strain>
    </source>
</reference>
<evidence type="ECO:0000313" key="2">
    <source>
        <dbReference type="Proteomes" id="UP000724874"/>
    </source>
</evidence>
<sequence>MLNGQLCSLWEECIVGKSVPLVPRGVVAKWDNKAKECMVGNSIFVSWLVKLQVSWSHLSHLHCTSRLSSGTPNKTNPNIAREILQCYGCIYVLCLYRHFTDCSDTLCFAWAVFYSMTIDFISRGENLANGQDISHAPSSGFPEAVRLFHQSPARACQPCLRTAGLSGQFEKSATFNFNLSSVTSLPGVRPWPTTRPGSLVMLPCKGPGVGSNCALDSCPLSTKTLGVVGG</sequence>
<organism evidence="1 2">
    <name type="scientific">Gymnopilus junonius</name>
    <name type="common">Spectacular rustgill mushroom</name>
    <name type="synonym">Gymnopilus spectabilis subsp. junonius</name>
    <dbReference type="NCBI Taxonomy" id="109634"/>
    <lineage>
        <taxon>Eukaryota</taxon>
        <taxon>Fungi</taxon>
        <taxon>Dikarya</taxon>
        <taxon>Basidiomycota</taxon>
        <taxon>Agaricomycotina</taxon>
        <taxon>Agaricomycetes</taxon>
        <taxon>Agaricomycetidae</taxon>
        <taxon>Agaricales</taxon>
        <taxon>Agaricineae</taxon>
        <taxon>Hymenogastraceae</taxon>
        <taxon>Gymnopilus</taxon>
    </lineage>
</organism>
<keyword evidence="2" id="KW-1185">Reference proteome</keyword>
<dbReference type="AlphaFoldDB" id="A0A9P5NCI9"/>
<protein>
    <submittedName>
        <fullName evidence="1">Uncharacterized protein</fullName>
    </submittedName>
</protein>
<accession>A0A9P5NCI9</accession>